<feature type="chain" id="PRO_5045526384" evidence="1">
    <location>
        <begin position="24"/>
        <end position="94"/>
    </location>
</feature>
<evidence type="ECO:0000313" key="3">
    <source>
        <dbReference type="Proteomes" id="UP001521209"/>
    </source>
</evidence>
<dbReference type="EMBL" id="JAKGBZ010000034">
    <property type="protein sequence ID" value="MCF3947945.1"/>
    <property type="molecule type" value="Genomic_DNA"/>
</dbReference>
<protein>
    <submittedName>
        <fullName evidence="2">Uncharacterized protein</fullName>
    </submittedName>
</protein>
<accession>A0ABS9E0M6</accession>
<comment type="caution">
    <text evidence="2">The sequence shown here is derived from an EMBL/GenBank/DDBJ whole genome shotgun (WGS) entry which is preliminary data.</text>
</comment>
<reference evidence="2 3" key="1">
    <citation type="submission" date="2022-01" db="EMBL/GenBank/DDBJ databases">
        <authorList>
            <person name="Won M."/>
            <person name="Kim S.-J."/>
            <person name="Kwon S.-W."/>
        </authorList>
    </citation>
    <scope>NUCLEOTIDE SEQUENCE [LARGE SCALE GENOMIC DNA]</scope>
    <source>
        <strain evidence="2 3">KCTC 23505</strain>
    </source>
</reference>
<sequence>MKNILAVAALAVATIAGAGAAQAGQGIPNLLAQPVVSASAPAVIGEAYPAFGAAATPVVSARIADVTVGQNYPTIAAPHRATRFAQIGQTQGRS</sequence>
<evidence type="ECO:0000313" key="2">
    <source>
        <dbReference type="EMBL" id="MCF3947945.1"/>
    </source>
</evidence>
<proteinExistence type="predicted"/>
<gene>
    <name evidence="2" type="ORF">L2A60_14790</name>
</gene>
<organism evidence="2 3">
    <name type="scientific">Acidiphilium iwatense</name>
    <dbReference type="NCBI Taxonomy" id="768198"/>
    <lineage>
        <taxon>Bacteria</taxon>
        <taxon>Pseudomonadati</taxon>
        <taxon>Pseudomonadota</taxon>
        <taxon>Alphaproteobacteria</taxon>
        <taxon>Acetobacterales</taxon>
        <taxon>Acidocellaceae</taxon>
        <taxon>Acidiphilium</taxon>
    </lineage>
</organism>
<keyword evidence="1" id="KW-0732">Signal</keyword>
<dbReference type="RefSeq" id="WP_235705239.1">
    <property type="nucleotide sequence ID" value="NZ_JAKGBZ010000034.1"/>
</dbReference>
<name>A0ABS9E0M6_9PROT</name>
<evidence type="ECO:0000256" key="1">
    <source>
        <dbReference type="SAM" id="SignalP"/>
    </source>
</evidence>
<dbReference type="Proteomes" id="UP001521209">
    <property type="component" value="Unassembled WGS sequence"/>
</dbReference>
<keyword evidence="3" id="KW-1185">Reference proteome</keyword>
<feature type="signal peptide" evidence="1">
    <location>
        <begin position="1"/>
        <end position="23"/>
    </location>
</feature>